<dbReference type="AlphaFoldDB" id="A0A326RYN7"/>
<comment type="caution">
    <text evidence="4">The sequence shown here is derived from an EMBL/GenBank/DDBJ whole genome shotgun (WGS) entry which is preliminary data.</text>
</comment>
<dbReference type="CDD" id="cd03801">
    <property type="entry name" value="GT4_PimA-like"/>
    <property type="match status" value="1"/>
</dbReference>
<organism evidence="4 5">
    <name type="scientific">Algoriphagus aquaeductus</name>
    <dbReference type="NCBI Taxonomy" id="475299"/>
    <lineage>
        <taxon>Bacteria</taxon>
        <taxon>Pseudomonadati</taxon>
        <taxon>Bacteroidota</taxon>
        <taxon>Cytophagia</taxon>
        <taxon>Cytophagales</taxon>
        <taxon>Cyclobacteriaceae</taxon>
        <taxon>Algoriphagus</taxon>
    </lineage>
</organism>
<proteinExistence type="predicted"/>
<accession>A0A326RYN7</accession>
<feature type="domain" description="Glycosyltransferase subfamily 4-like N-terminal" evidence="3">
    <location>
        <begin position="22"/>
        <end position="181"/>
    </location>
</feature>
<name>A0A326RYN7_9BACT</name>
<dbReference type="Pfam" id="PF13439">
    <property type="entry name" value="Glyco_transf_4"/>
    <property type="match status" value="1"/>
</dbReference>
<dbReference type="Proteomes" id="UP000248917">
    <property type="component" value="Unassembled WGS sequence"/>
</dbReference>
<dbReference type="PANTHER" id="PTHR12526">
    <property type="entry name" value="GLYCOSYLTRANSFERASE"/>
    <property type="match status" value="1"/>
</dbReference>
<gene>
    <name evidence="4" type="ORF">CLV31_102381</name>
</gene>
<evidence type="ECO:0000256" key="1">
    <source>
        <dbReference type="SAM" id="Phobius"/>
    </source>
</evidence>
<keyword evidence="1" id="KW-0812">Transmembrane</keyword>
<protein>
    <submittedName>
        <fullName evidence="4">Glycosyltransferase involved in cell wall biosynthesis</fullName>
    </submittedName>
</protein>
<dbReference type="SUPFAM" id="SSF53756">
    <property type="entry name" value="UDP-Glycosyltransferase/glycogen phosphorylase"/>
    <property type="match status" value="1"/>
</dbReference>
<feature type="transmembrane region" description="Helical" evidence="1">
    <location>
        <begin position="71"/>
        <end position="95"/>
    </location>
</feature>
<feature type="transmembrane region" description="Helical" evidence="1">
    <location>
        <begin position="107"/>
        <end position="126"/>
    </location>
</feature>
<dbReference type="GO" id="GO:0016757">
    <property type="term" value="F:glycosyltransferase activity"/>
    <property type="evidence" value="ECO:0007669"/>
    <property type="project" value="InterPro"/>
</dbReference>
<keyword evidence="4" id="KW-0808">Transferase</keyword>
<dbReference type="InterPro" id="IPR001296">
    <property type="entry name" value="Glyco_trans_1"/>
</dbReference>
<dbReference type="OrthoDB" id="9806653at2"/>
<evidence type="ECO:0000313" key="5">
    <source>
        <dbReference type="Proteomes" id="UP000248917"/>
    </source>
</evidence>
<feature type="domain" description="Glycosyl transferase family 1" evidence="2">
    <location>
        <begin position="190"/>
        <end position="360"/>
    </location>
</feature>
<evidence type="ECO:0000313" key="4">
    <source>
        <dbReference type="EMBL" id="PZV86481.1"/>
    </source>
</evidence>
<dbReference type="RefSeq" id="WP_111391610.1">
    <property type="nucleotide sequence ID" value="NZ_QKTX01000002.1"/>
</dbReference>
<dbReference type="EMBL" id="QKTX01000002">
    <property type="protein sequence ID" value="PZV86481.1"/>
    <property type="molecule type" value="Genomic_DNA"/>
</dbReference>
<keyword evidence="1" id="KW-1133">Transmembrane helix</keyword>
<sequence length="388" mass="44450">MSRLRRPILFLSQGADFYGSNLILLETAKHLKNHGYPIHVIFSLQGPIIEEFQKENISTEIMNLAILRRQYVTFFGLINRTYYFITALFKLILLIKRRKIGIVYSNGLGVLVGIFAAFFSGVIHVWHIHEIIRKPDYFYSVYHRLLNWQFGYNIVVSEAVKSFWAKEGSTNFYRIYNGIPLPRTSPSLFKIREELGLPPSALVIGMIGRVSYLKGQDYFLKIAYELLKHDQDLKFIMVGDVYPGNEDLYDELNLLKDNLGIKDSIIDLGYRRDISDILEALDLFILPSTLPDSFPTVILEAMQQGKAIISTRQGGALEMLEEHVSGLFIPIHESKAAADIILPLLQNENTRKAMGIEAKKKVLEDFSSEKFKEKLLATIEEILKITIR</sequence>
<keyword evidence="5" id="KW-1185">Reference proteome</keyword>
<dbReference type="Pfam" id="PF00534">
    <property type="entry name" value="Glycos_transf_1"/>
    <property type="match status" value="1"/>
</dbReference>
<evidence type="ECO:0000259" key="3">
    <source>
        <dbReference type="Pfam" id="PF13439"/>
    </source>
</evidence>
<dbReference type="Gene3D" id="3.40.50.2000">
    <property type="entry name" value="Glycogen Phosphorylase B"/>
    <property type="match status" value="2"/>
</dbReference>
<dbReference type="InterPro" id="IPR028098">
    <property type="entry name" value="Glyco_trans_4-like_N"/>
</dbReference>
<keyword evidence="1" id="KW-0472">Membrane</keyword>
<reference evidence="4 5" key="1">
    <citation type="submission" date="2018-06" db="EMBL/GenBank/DDBJ databases">
        <title>Genomic Encyclopedia of Archaeal and Bacterial Type Strains, Phase II (KMG-II): from individual species to whole genera.</title>
        <authorList>
            <person name="Goeker M."/>
        </authorList>
    </citation>
    <scope>NUCLEOTIDE SEQUENCE [LARGE SCALE GENOMIC DNA]</scope>
    <source>
        <strain evidence="4 5">T4</strain>
    </source>
</reference>
<evidence type="ECO:0000259" key="2">
    <source>
        <dbReference type="Pfam" id="PF00534"/>
    </source>
</evidence>